<organism evidence="2 3">
    <name type="scientific">Cichlidogyrus casuarinus</name>
    <dbReference type="NCBI Taxonomy" id="1844966"/>
    <lineage>
        <taxon>Eukaryota</taxon>
        <taxon>Metazoa</taxon>
        <taxon>Spiralia</taxon>
        <taxon>Lophotrochozoa</taxon>
        <taxon>Platyhelminthes</taxon>
        <taxon>Monogenea</taxon>
        <taxon>Monopisthocotylea</taxon>
        <taxon>Dactylogyridea</taxon>
        <taxon>Ancyrocephalidae</taxon>
        <taxon>Cichlidogyrus</taxon>
    </lineage>
</organism>
<gene>
    <name evidence="2" type="primary">ME1</name>
    <name evidence="2" type="ORF">Ciccas_014101</name>
</gene>
<dbReference type="EMBL" id="JBJKFK010007498">
    <property type="protein sequence ID" value="KAL3307386.1"/>
    <property type="molecule type" value="Genomic_DNA"/>
</dbReference>
<reference evidence="2 3" key="1">
    <citation type="submission" date="2024-11" db="EMBL/GenBank/DDBJ databases">
        <title>Adaptive evolution of stress response genes in parasites aligns with host niche diversity.</title>
        <authorList>
            <person name="Hahn C."/>
            <person name="Resl P."/>
        </authorList>
    </citation>
    <scope>NUCLEOTIDE SEQUENCE [LARGE SCALE GENOMIC DNA]</scope>
    <source>
        <strain evidence="2">EGGRZ-B1_66</strain>
        <tissue evidence="2">Body</tissue>
    </source>
</reference>
<evidence type="ECO:0000313" key="3">
    <source>
        <dbReference type="Proteomes" id="UP001626550"/>
    </source>
</evidence>
<dbReference type="InterPro" id="IPR012302">
    <property type="entry name" value="Malic_NAD-bd"/>
</dbReference>
<dbReference type="Proteomes" id="UP001626550">
    <property type="component" value="Unassembled WGS sequence"/>
</dbReference>
<feature type="domain" description="Malic enzyme NAD-binding" evidence="1">
    <location>
        <begin position="2"/>
        <end position="65"/>
    </location>
</feature>
<sequence length="110" mass="12478">MPGLMLALTSFGMQKITEEMVISIAQTISNMVSDEELKRGSMYPPVSAMREVSHQVALKLMEMAYAENLATYQPEPENKEAFLAARDYQMNYHEFVPDTYPWPANASQPK</sequence>
<evidence type="ECO:0000259" key="1">
    <source>
        <dbReference type="Pfam" id="PF03949"/>
    </source>
</evidence>
<dbReference type="SUPFAM" id="SSF51735">
    <property type="entry name" value="NAD(P)-binding Rossmann-fold domains"/>
    <property type="match status" value="1"/>
</dbReference>
<evidence type="ECO:0000313" key="2">
    <source>
        <dbReference type="EMBL" id="KAL3307386.1"/>
    </source>
</evidence>
<name>A0ABD2PNS4_9PLAT</name>
<dbReference type="PANTHER" id="PTHR23406">
    <property type="entry name" value="MALIC ENZYME-RELATED"/>
    <property type="match status" value="1"/>
</dbReference>
<protein>
    <submittedName>
        <fullName evidence="2">NADP-dependent malic enzyme</fullName>
    </submittedName>
</protein>
<dbReference type="Pfam" id="PF03949">
    <property type="entry name" value="Malic_M"/>
    <property type="match status" value="1"/>
</dbReference>
<proteinExistence type="predicted"/>
<comment type="caution">
    <text evidence="2">The sequence shown here is derived from an EMBL/GenBank/DDBJ whole genome shotgun (WGS) entry which is preliminary data.</text>
</comment>
<dbReference type="InterPro" id="IPR036291">
    <property type="entry name" value="NAD(P)-bd_dom_sf"/>
</dbReference>
<dbReference type="PANTHER" id="PTHR23406:SF90">
    <property type="entry name" value="MALIC ENZYME-RELATED"/>
    <property type="match status" value="1"/>
</dbReference>
<dbReference type="AlphaFoldDB" id="A0ABD2PNS4"/>
<keyword evidence="3" id="KW-1185">Reference proteome</keyword>
<accession>A0ABD2PNS4</accession>
<dbReference type="Gene3D" id="3.40.50.720">
    <property type="entry name" value="NAD(P)-binding Rossmann-like Domain"/>
    <property type="match status" value="1"/>
</dbReference>